<evidence type="ECO:0000313" key="5">
    <source>
        <dbReference type="EMBL" id="CAG5126409.1"/>
    </source>
</evidence>
<reference evidence="5" key="1">
    <citation type="submission" date="2021-04" db="EMBL/GenBank/DDBJ databases">
        <authorList>
            <consortium name="Molecular Ecology Group"/>
        </authorList>
    </citation>
    <scope>NUCLEOTIDE SEQUENCE</scope>
</reference>
<dbReference type="PROSITE" id="PS00236">
    <property type="entry name" value="NEUROTR_ION_CHANNEL"/>
    <property type="match status" value="1"/>
</dbReference>
<keyword evidence="3" id="KW-1133">Transmembrane helix</keyword>
<dbReference type="Gene3D" id="1.20.58.390">
    <property type="entry name" value="Neurotransmitter-gated ion-channel transmembrane domain"/>
    <property type="match status" value="1"/>
</dbReference>
<name>A0A8S3ZB25_9EUPU</name>
<dbReference type="SUPFAM" id="SSF63712">
    <property type="entry name" value="Nicotinic receptor ligand binding domain-like"/>
    <property type="match status" value="1"/>
</dbReference>
<dbReference type="Gene3D" id="2.70.170.10">
    <property type="entry name" value="Neurotransmitter-gated ion-channel ligand-binding domain"/>
    <property type="match status" value="1"/>
</dbReference>
<evidence type="ECO:0000256" key="1">
    <source>
        <dbReference type="ARBA" id="ARBA00004141"/>
    </source>
</evidence>
<proteinExistence type="predicted"/>
<dbReference type="GO" id="GO:0016020">
    <property type="term" value="C:membrane"/>
    <property type="evidence" value="ECO:0007669"/>
    <property type="project" value="UniProtKB-SubCell"/>
</dbReference>
<dbReference type="InterPro" id="IPR006202">
    <property type="entry name" value="Neur_chan_lig-bd"/>
</dbReference>
<dbReference type="EMBL" id="CAJHNH020002352">
    <property type="protein sequence ID" value="CAG5126409.1"/>
    <property type="molecule type" value="Genomic_DNA"/>
</dbReference>
<dbReference type="InterPro" id="IPR018000">
    <property type="entry name" value="Neurotransmitter_ion_chnl_CS"/>
</dbReference>
<dbReference type="GO" id="GO:0004888">
    <property type="term" value="F:transmembrane signaling receptor activity"/>
    <property type="evidence" value="ECO:0007669"/>
    <property type="project" value="InterPro"/>
</dbReference>
<dbReference type="InterPro" id="IPR006201">
    <property type="entry name" value="Neur_channel"/>
</dbReference>
<evidence type="ECO:0000256" key="3">
    <source>
        <dbReference type="SAM" id="Phobius"/>
    </source>
</evidence>
<keyword evidence="6" id="KW-1185">Reference proteome</keyword>
<dbReference type="InterPro" id="IPR036734">
    <property type="entry name" value="Neur_chan_lig-bd_sf"/>
</dbReference>
<accession>A0A8S3ZB25</accession>
<protein>
    <recommendedName>
        <fullName evidence="4">Neurotransmitter-gated ion-channel ligand-binding domain-containing protein</fullName>
    </recommendedName>
</protein>
<dbReference type="Pfam" id="PF02931">
    <property type="entry name" value="Neur_chan_LBD"/>
    <property type="match status" value="1"/>
</dbReference>
<dbReference type="PANTHER" id="PTHR18945">
    <property type="entry name" value="NEUROTRANSMITTER GATED ION CHANNEL"/>
    <property type="match status" value="1"/>
</dbReference>
<comment type="subcellular location">
    <subcellularLocation>
        <location evidence="1">Membrane</location>
        <topology evidence="1">Multi-pass membrane protein</topology>
    </subcellularLocation>
</comment>
<dbReference type="GO" id="GO:0005230">
    <property type="term" value="F:extracellular ligand-gated monoatomic ion channel activity"/>
    <property type="evidence" value="ECO:0007669"/>
    <property type="project" value="InterPro"/>
</dbReference>
<dbReference type="AlphaFoldDB" id="A0A8S3ZB25"/>
<keyword evidence="2 3" id="KW-0472">Membrane</keyword>
<feature type="domain" description="Neurotransmitter-gated ion-channel ligand-binding" evidence="4">
    <location>
        <begin position="12"/>
        <end position="115"/>
    </location>
</feature>
<dbReference type="Proteomes" id="UP000678393">
    <property type="component" value="Unassembled WGS sequence"/>
</dbReference>
<evidence type="ECO:0000259" key="4">
    <source>
        <dbReference type="Pfam" id="PF02931"/>
    </source>
</evidence>
<organism evidence="5 6">
    <name type="scientific">Candidula unifasciata</name>
    <dbReference type="NCBI Taxonomy" id="100452"/>
    <lineage>
        <taxon>Eukaryota</taxon>
        <taxon>Metazoa</taxon>
        <taxon>Spiralia</taxon>
        <taxon>Lophotrochozoa</taxon>
        <taxon>Mollusca</taxon>
        <taxon>Gastropoda</taxon>
        <taxon>Heterobranchia</taxon>
        <taxon>Euthyneura</taxon>
        <taxon>Panpulmonata</taxon>
        <taxon>Eupulmonata</taxon>
        <taxon>Stylommatophora</taxon>
        <taxon>Helicina</taxon>
        <taxon>Helicoidea</taxon>
        <taxon>Geomitridae</taxon>
        <taxon>Candidula</taxon>
    </lineage>
</organism>
<gene>
    <name evidence="5" type="ORF">CUNI_LOCUS11967</name>
</gene>
<comment type="caution">
    <text evidence="5">The sequence shown here is derived from an EMBL/GenBank/DDBJ whole genome shotgun (WGS) entry which is preliminary data.</text>
</comment>
<keyword evidence="3" id="KW-0812">Transmembrane</keyword>
<dbReference type="InterPro" id="IPR038050">
    <property type="entry name" value="Neuro_actylchol_rec"/>
</dbReference>
<sequence length="189" mass="21783">MGLERSTTVDFSGDLQLAANGAVTFMRLRLVSLSCDIDFYNYPFDSQTCSVGFYPHGPPEADPVFNENNFDLNKFYTVHKEWLITSKRNFINNLNDKITNINVAVPTHSITMNRKPLYYVITIIFPMVVTSVMIPLVFMIPTQTGEKISYLIALFTSTAIFLNFIRLRLKSLFSLCLYYCIRYYLTCLM</sequence>
<dbReference type="OrthoDB" id="6142423at2759"/>
<feature type="transmembrane region" description="Helical" evidence="3">
    <location>
        <begin position="148"/>
        <end position="165"/>
    </location>
</feature>
<evidence type="ECO:0000256" key="2">
    <source>
        <dbReference type="ARBA" id="ARBA00023136"/>
    </source>
</evidence>
<evidence type="ECO:0000313" key="6">
    <source>
        <dbReference type="Proteomes" id="UP000678393"/>
    </source>
</evidence>
<feature type="transmembrane region" description="Helical" evidence="3">
    <location>
        <begin position="117"/>
        <end position="142"/>
    </location>
</feature>